<dbReference type="InterPro" id="IPR003439">
    <property type="entry name" value="ABC_transporter-like_ATP-bd"/>
</dbReference>
<dbReference type="FunFam" id="3.40.50.300:FF:000032">
    <property type="entry name" value="Export ABC transporter ATP-binding protein"/>
    <property type="match status" value="1"/>
</dbReference>
<organism evidence="6 7">
    <name type="scientific">Mycoplasmopsis bovigenitalium</name>
    <dbReference type="NCBI Taxonomy" id="2112"/>
    <lineage>
        <taxon>Bacteria</taxon>
        <taxon>Bacillati</taxon>
        <taxon>Mycoplasmatota</taxon>
        <taxon>Mycoplasmoidales</taxon>
        <taxon>Metamycoplasmataceae</taxon>
        <taxon>Mycoplasmopsis</taxon>
    </lineage>
</organism>
<accession>A0A449A866</accession>
<keyword evidence="6" id="KW-0378">Hydrolase</keyword>
<dbReference type="Gene3D" id="3.40.50.300">
    <property type="entry name" value="P-loop containing nucleotide triphosphate hydrolases"/>
    <property type="match status" value="1"/>
</dbReference>
<evidence type="ECO:0000256" key="3">
    <source>
        <dbReference type="ARBA" id="ARBA00022741"/>
    </source>
</evidence>
<sequence>MNKKRKLNDEDKQFSDLQSLTSIVTLETKITKHNVLDVFEKSGKRNIIAPWRAYSYIRKIGRKKRKKDGNENLTNSSGNIIEVQNVTKIYSTGNVLTKVLNNINLEIKAGEIVLILGISGGGKSTLLNLISGLDRPTKGNIIVANKNLPYMSDREITKLRRDKVSFIFQNYNLLENLNAFDNVMTGAWLQKDLSRRLDLTDLFKEYGMSDEINKFPTEMSGGQQQRVSIMRALSKNAEIIFADEPTGALDEQTTRIVLNSLYKANRDWKTTVIMVSHNPAMSAMCHKVVHIEKGNIVRIDINENPLHPDQIGLYNE</sequence>
<dbReference type="SMART" id="SM00382">
    <property type="entry name" value="AAA"/>
    <property type="match status" value="1"/>
</dbReference>
<evidence type="ECO:0000259" key="5">
    <source>
        <dbReference type="PROSITE" id="PS50893"/>
    </source>
</evidence>
<keyword evidence="4" id="KW-0067">ATP-binding</keyword>
<dbReference type="PANTHER" id="PTHR42798:SF2">
    <property type="entry name" value="ABC TRANSPORTER ATP-BINDING PROTEIN MG467-RELATED"/>
    <property type="match status" value="1"/>
</dbReference>
<dbReference type="PANTHER" id="PTHR42798">
    <property type="entry name" value="LIPOPROTEIN-RELEASING SYSTEM ATP-BINDING PROTEIN LOLD"/>
    <property type="match status" value="1"/>
</dbReference>
<name>A0A449A866_9BACT</name>
<feature type="domain" description="ABC transporter" evidence="5">
    <location>
        <begin position="81"/>
        <end position="314"/>
    </location>
</feature>
<evidence type="ECO:0000313" key="7">
    <source>
        <dbReference type="Proteomes" id="UP000290942"/>
    </source>
</evidence>
<evidence type="ECO:0000256" key="4">
    <source>
        <dbReference type="ARBA" id="ARBA00022840"/>
    </source>
</evidence>
<evidence type="ECO:0000256" key="1">
    <source>
        <dbReference type="ARBA" id="ARBA00005417"/>
    </source>
</evidence>
<dbReference type="RefSeq" id="WP_129687410.1">
    <property type="nucleotide sequence ID" value="NZ_LR214970.1"/>
</dbReference>
<evidence type="ECO:0000256" key="2">
    <source>
        <dbReference type="ARBA" id="ARBA00022448"/>
    </source>
</evidence>
<keyword evidence="2" id="KW-0813">Transport</keyword>
<dbReference type="GO" id="GO:0016887">
    <property type="term" value="F:ATP hydrolysis activity"/>
    <property type="evidence" value="ECO:0007669"/>
    <property type="project" value="InterPro"/>
</dbReference>
<dbReference type="AlphaFoldDB" id="A0A449A866"/>
<dbReference type="GO" id="GO:0022857">
    <property type="term" value="F:transmembrane transporter activity"/>
    <property type="evidence" value="ECO:0007669"/>
    <property type="project" value="UniProtKB-ARBA"/>
</dbReference>
<dbReference type="Proteomes" id="UP000290942">
    <property type="component" value="Chromosome"/>
</dbReference>
<dbReference type="GO" id="GO:0098796">
    <property type="term" value="C:membrane protein complex"/>
    <property type="evidence" value="ECO:0007669"/>
    <property type="project" value="UniProtKB-ARBA"/>
</dbReference>
<dbReference type="InterPro" id="IPR003593">
    <property type="entry name" value="AAA+_ATPase"/>
</dbReference>
<gene>
    <name evidence="6" type="primary">macB_1</name>
    <name evidence="6" type="ORF">NCTC10122_00043</name>
</gene>
<protein>
    <submittedName>
        <fullName evidence="6">ABC transporter</fullName>
        <ecNumber evidence="6">3.6.3.-</ecNumber>
    </submittedName>
</protein>
<evidence type="ECO:0000313" key="6">
    <source>
        <dbReference type="EMBL" id="VEU60455.1"/>
    </source>
</evidence>
<dbReference type="GO" id="GO:0005524">
    <property type="term" value="F:ATP binding"/>
    <property type="evidence" value="ECO:0007669"/>
    <property type="project" value="UniProtKB-KW"/>
</dbReference>
<comment type="similarity">
    <text evidence="1">Belongs to the ABC transporter superfamily.</text>
</comment>
<dbReference type="EC" id="3.6.3.-" evidence="6"/>
<reference evidence="6 7" key="1">
    <citation type="submission" date="2019-01" db="EMBL/GenBank/DDBJ databases">
        <authorList>
            <consortium name="Pathogen Informatics"/>
        </authorList>
    </citation>
    <scope>NUCLEOTIDE SEQUENCE [LARGE SCALE GENOMIC DNA]</scope>
    <source>
        <strain evidence="6 7">NCTC10122</strain>
    </source>
</reference>
<proteinExistence type="inferred from homology"/>
<keyword evidence="3" id="KW-0547">Nucleotide-binding</keyword>
<dbReference type="InterPro" id="IPR017911">
    <property type="entry name" value="MacB-like_ATP-bd"/>
</dbReference>
<dbReference type="SUPFAM" id="SSF52540">
    <property type="entry name" value="P-loop containing nucleoside triphosphate hydrolases"/>
    <property type="match status" value="1"/>
</dbReference>
<dbReference type="EMBL" id="LR214970">
    <property type="protein sequence ID" value="VEU60455.1"/>
    <property type="molecule type" value="Genomic_DNA"/>
</dbReference>
<dbReference type="PROSITE" id="PS50893">
    <property type="entry name" value="ABC_TRANSPORTER_2"/>
    <property type="match status" value="1"/>
</dbReference>
<dbReference type="Pfam" id="PF00005">
    <property type="entry name" value="ABC_tran"/>
    <property type="match status" value="1"/>
</dbReference>
<dbReference type="InterPro" id="IPR027417">
    <property type="entry name" value="P-loop_NTPase"/>
</dbReference>
<dbReference type="CDD" id="cd03255">
    <property type="entry name" value="ABC_MJ0796_LolCDE_FtsE"/>
    <property type="match status" value="1"/>
</dbReference>